<dbReference type="AlphaFoldDB" id="A0A3Q9UML8"/>
<dbReference type="GO" id="GO:0016887">
    <property type="term" value="F:ATP hydrolysis activity"/>
    <property type="evidence" value="ECO:0007669"/>
    <property type="project" value="InterPro"/>
</dbReference>
<dbReference type="GO" id="GO:0043190">
    <property type="term" value="C:ATP-binding cassette (ABC) transporter complex"/>
    <property type="evidence" value="ECO:0007669"/>
    <property type="project" value="InterPro"/>
</dbReference>
<evidence type="ECO:0000256" key="2">
    <source>
        <dbReference type="ARBA" id="ARBA00022741"/>
    </source>
</evidence>
<dbReference type="PANTHER" id="PTHR42781">
    <property type="entry name" value="SPERMIDINE/PUTRESCINE IMPORT ATP-BINDING PROTEIN POTA"/>
    <property type="match status" value="1"/>
</dbReference>
<evidence type="ECO:0000256" key="1">
    <source>
        <dbReference type="ARBA" id="ARBA00022448"/>
    </source>
</evidence>
<dbReference type="Pfam" id="PF00005">
    <property type="entry name" value="ABC_tran"/>
    <property type="match status" value="1"/>
</dbReference>
<evidence type="ECO:0000256" key="3">
    <source>
        <dbReference type="ARBA" id="ARBA00022840"/>
    </source>
</evidence>
<gene>
    <name evidence="5" type="ORF">C0Z10_13190</name>
</gene>
<evidence type="ECO:0000313" key="5">
    <source>
        <dbReference type="EMBL" id="AZZ40532.1"/>
    </source>
</evidence>
<dbReference type="Proteomes" id="UP000285875">
    <property type="component" value="Chromosome"/>
</dbReference>
<dbReference type="InterPro" id="IPR050093">
    <property type="entry name" value="ABC_SmlMolc_Importer"/>
</dbReference>
<dbReference type="KEGG" id="aji:C0Z10_13190"/>
<name>A0A3Q9UML8_9ACTN</name>
<dbReference type="InterPro" id="IPR027417">
    <property type="entry name" value="P-loop_NTPase"/>
</dbReference>
<dbReference type="PANTHER" id="PTHR42781:SF4">
    <property type="entry name" value="SPERMIDINE_PUTRESCINE IMPORT ATP-BINDING PROTEIN POTA"/>
    <property type="match status" value="1"/>
</dbReference>
<dbReference type="PROSITE" id="PS50893">
    <property type="entry name" value="ABC_TRANSPORTER_2"/>
    <property type="match status" value="1"/>
</dbReference>
<dbReference type="InterPro" id="IPR013611">
    <property type="entry name" value="Transp-assoc_OB_typ2"/>
</dbReference>
<dbReference type="GO" id="GO:0022857">
    <property type="term" value="F:transmembrane transporter activity"/>
    <property type="evidence" value="ECO:0007669"/>
    <property type="project" value="InterPro"/>
</dbReference>
<dbReference type="InterPro" id="IPR003439">
    <property type="entry name" value="ABC_transporter-like_ATP-bd"/>
</dbReference>
<dbReference type="EMBL" id="CP025570">
    <property type="protein sequence ID" value="AZZ40532.1"/>
    <property type="molecule type" value="Genomic_DNA"/>
</dbReference>
<evidence type="ECO:0000259" key="4">
    <source>
        <dbReference type="PROSITE" id="PS50893"/>
    </source>
</evidence>
<sequence length="396" mass="42575">MLEGDAVREGRVEVQGLSKIFPEMSHPALDEVDLIAEPGQLIDVMGPSGSGKSTLVMILNGLETADRGRVLISGRDMSGVPAAGRPTATVFQQDNLFPDLTVFDNVAYPLRAAHASPVQVADRAEVMLLRLGLAGLEGAHSHELSRGQRRRVALARALVTQPRVLLLDEPLSGLDQALKSVLLDLIDELRRRLGTTVVHVTHEQGLALATADRIVVLDHGQVAGAGTPRQMYQHPPNSFVAEFMGRSSFLDAEILGPQTPRGPGHDQRARVCVLGVELVVPVAAGVPLVPGRTATLLVRPHCLTIHQLGRAGDGGDAGHRGDGDSAARVGHHEYDTAPHGLMGVVQQVRYRGETMEYLIETEQGSLLGTGDLWSEPLARHQRVRLELAADHLWLLA</sequence>
<dbReference type="InterPro" id="IPR003593">
    <property type="entry name" value="AAA+_ATPase"/>
</dbReference>
<protein>
    <submittedName>
        <fullName evidence="5">ABC transporter ATP-binding protein</fullName>
    </submittedName>
</protein>
<reference evidence="6" key="1">
    <citation type="submission" date="2017-12" db="EMBL/GenBank/DDBJ databases">
        <title>Whole genome sequencing of Acidipropionibacterium jensenii strains JS279 and JS280.</title>
        <authorList>
            <person name="Deptula P."/>
            <person name="Laine P."/>
            <person name="Smolander O.-P."/>
            <person name="Paulin L."/>
            <person name="Auvinen P."/>
            <person name="Varmanen P."/>
        </authorList>
    </citation>
    <scope>NUCLEOTIDE SEQUENCE [LARGE SCALE GENOMIC DNA]</scope>
    <source>
        <strain evidence="6">JS280</strain>
    </source>
</reference>
<keyword evidence="2" id="KW-0547">Nucleotide-binding</keyword>
<dbReference type="SUPFAM" id="SSF52540">
    <property type="entry name" value="P-loop containing nucleoside triphosphate hydrolases"/>
    <property type="match status" value="1"/>
</dbReference>
<dbReference type="Gene3D" id="3.40.50.300">
    <property type="entry name" value="P-loop containing nucleotide triphosphate hydrolases"/>
    <property type="match status" value="1"/>
</dbReference>
<proteinExistence type="predicted"/>
<dbReference type="GO" id="GO:0005524">
    <property type="term" value="F:ATP binding"/>
    <property type="evidence" value="ECO:0007669"/>
    <property type="project" value="UniProtKB-KW"/>
</dbReference>
<keyword evidence="1" id="KW-0813">Transport</keyword>
<dbReference type="Pfam" id="PF08402">
    <property type="entry name" value="TOBE_2"/>
    <property type="match status" value="1"/>
</dbReference>
<keyword evidence="3 5" id="KW-0067">ATP-binding</keyword>
<accession>A0A3Q9UML8</accession>
<dbReference type="Gene3D" id="2.40.50.100">
    <property type="match status" value="1"/>
</dbReference>
<dbReference type="SMART" id="SM00382">
    <property type="entry name" value="AAA"/>
    <property type="match status" value="1"/>
</dbReference>
<organism evidence="5 6">
    <name type="scientific">Acidipropionibacterium jensenii</name>
    <dbReference type="NCBI Taxonomy" id="1749"/>
    <lineage>
        <taxon>Bacteria</taxon>
        <taxon>Bacillati</taxon>
        <taxon>Actinomycetota</taxon>
        <taxon>Actinomycetes</taxon>
        <taxon>Propionibacteriales</taxon>
        <taxon>Propionibacteriaceae</taxon>
        <taxon>Acidipropionibacterium</taxon>
    </lineage>
</organism>
<evidence type="ECO:0000313" key="6">
    <source>
        <dbReference type="Proteomes" id="UP000285875"/>
    </source>
</evidence>
<feature type="domain" description="ABC transporter" evidence="4">
    <location>
        <begin position="12"/>
        <end position="244"/>
    </location>
</feature>